<evidence type="ECO:0000313" key="2">
    <source>
        <dbReference type="EMBL" id="OCL02385.1"/>
    </source>
</evidence>
<evidence type="ECO:0000256" key="1">
    <source>
        <dbReference type="SAM" id="MobiDB-lite"/>
    </source>
</evidence>
<evidence type="ECO:0000313" key="3">
    <source>
        <dbReference type="Proteomes" id="UP000250140"/>
    </source>
</evidence>
<feature type="compositionally biased region" description="Polar residues" evidence="1">
    <location>
        <begin position="7"/>
        <end position="21"/>
    </location>
</feature>
<gene>
    <name evidence="2" type="ORF">AOQ84DRAFT_357413</name>
</gene>
<feature type="region of interest" description="Disordered" evidence="1">
    <location>
        <begin position="1"/>
        <end position="75"/>
    </location>
</feature>
<feature type="compositionally biased region" description="Polar residues" evidence="1">
    <location>
        <begin position="35"/>
        <end position="54"/>
    </location>
</feature>
<sequence>MPPQRRYSVTGNTILDGSQATPPIVGMRSPKITALQPTVQTSSNLRENAPSLDSVSDRRPPKRDATQLPSPNDVDPKWLPTKIAKLAIEAADTPPPPLPEPARAPTGFLDLPPEIRNQIYRELPDTLISSRPLIYCLSTFKGRKQHCLASVCRQIRSESLAIFYGYNTWVIKLEFKLMYDAFKAWISSIGDVNAGNLRLLQLSVRSRDFRPVPPGNRAAAETEVYTCADGDATFRIDLSERFPGGEVTLMRCDGSPAAGEVARVHLQHLVEPLWKKRVAGTLTGQDFIAAVDDFLGTTGWWI</sequence>
<proteinExistence type="predicted"/>
<dbReference type="PANTHER" id="PTHR42085:SF2">
    <property type="entry name" value="F-BOX DOMAIN-CONTAINING PROTEIN"/>
    <property type="match status" value="1"/>
</dbReference>
<dbReference type="OrthoDB" id="62952at2759"/>
<organism evidence="2 3">
    <name type="scientific">Glonium stellatum</name>
    <dbReference type="NCBI Taxonomy" id="574774"/>
    <lineage>
        <taxon>Eukaryota</taxon>
        <taxon>Fungi</taxon>
        <taxon>Dikarya</taxon>
        <taxon>Ascomycota</taxon>
        <taxon>Pezizomycotina</taxon>
        <taxon>Dothideomycetes</taxon>
        <taxon>Pleosporomycetidae</taxon>
        <taxon>Gloniales</taxon>
        <taxon>Gloniaceae</taxon>
        <taxon>Glonium</taxon>
    </lineage>
</organism>
<evidence type="ECO:0008006" key="4">
    <source>
        <dbReference type="Google" id="ProtNLM"/>
    </source>
</evidence>
<accession>A0A8E2EPS6</accession>
<dbReference type="Proteomes" id="UP000250140">
    <property type="component" value="Unassembled WGS sequence"/>
</dbReference>
<reference evidence="2 3" key="1">
    <citation type="journal article" date="2016" name="Nat. Commun.">
        <title>Ectomycorrhizal ecology is imprinted in the genome of the dominant symbiotic fungus Cenococcum geophilum.</title>
        <authorList>
            <consortium name="DOE Joint Genome Institute"/>
            <person name="Peter M."/>
            <person name="Kohler A."/>
            <person name="Ohm R.A."/>
            <person name="Kuo A."/>
            <person name="Krutzmann J."/>
            <person name="Morin E."/>
            <person name="Arend M."/>
            <person name="Barry K.W."/>
            <person name="Binder M."/>
            <person name="Choi C."/>
            <person name="Clum A."/>
            <person name="Copeland A."/>
            <person name="Grisel N."/>
            <person name="Haridas S."/>
            <person name="Kipfer T."/>
            <person name="LaButti K."/>
            <person name="Lindquist E."/>
            <person name="Lipzen A."/>
            <person name="Maire R."/>
            <person name="Meier B."/>
            <person name="Mihaltcheva S."/>
            <person name="Molinier V."/>
            <person name="Murat C."/>
            <person name="Poggeler S."/>
            <person name="Quandt C.A."/>
            <person name="Sperisen C."/>
            <person name="Tritt A."/>
            <person name="Tisserant E."/>
            <person name="Crous P.W."/>
            <person name="Henrissat B."/>
            <person name="Nehls U."/>
            <person name="Egli S."/>
            <person name="Spatafora J.W."/>
            <person name="Grigoriev I.V."/>
            <person name="Martin F.M."/>
        </authorList>
    </citation>
    <scope>NUCLEOTIDE SEQUENCE [LARGE SCALE GENOMIC DNA]</scope>
    <source>
        <strain evidence="2 3">CBS 207.34</strain>
    </source>
</reference>
<name>A0A8E2EPS6_9PEZI</name>
<protein>
    <recommendedName>
        <fullName evidence="4">F-box domain-containing protein</fullName>
    </recommendedName>
</protein>
<dbReference type="InterPro" id="IPR038883">
    <property type="entry name" value="AN11006-like"/>
</dbReference>
<feature type="compositionally biased region" description="Basic and acidic residues" evidence="1">
    <location>
        <begin position="55"/>
        <end position="65"/>
    </location>
</feature>
<keyword evidence="3" id="KW-1185">Reference proteome</keyword>
<dbReference type="EMBL" id="KV750964">
    <property type="protein sequence ID" value="OCL02385.1"/>
    <property type="molecule type" value="Genomic_DNA"/>
</dbReference>
<dbReference type="AlphaFoldDB" id="A0A8E2EPS6"/>
<dbReference type="PANTHER" id="PTHR42085">
    <property type="entry name" value="F-BOX DOMAIN-CONTAINING PROTEIN"/>
    <property type="match status" value="1"/>
</dbReference>